<accession>A0ABU8YNM6</accession>
<gene>
    <name evidence="1" type="ORF">WMG39_14090</name>
</gene>
<evidence type="ECO:0000313" key="2">
    <source>
        <dbReference type="Proteomes" id="UP001384579"/>
    </source>
</evidence>
<keyword evidence="2" id="KW-1185">Reference proteome</keyword>
<proteinExistence type="predicted"/>
<dbReference type="EMBL" id="JBBLXS010000168">
    <property type="protein sequence ID" value="MEK0185968.1"/>
    <property type="molecule type" value="Genomic_DNA"/>
</dbReference>
<evidence type="ECO:0000313" key="1">
    <source>
        <dbReference type="EMBL" id="MEK0185968.1"/>
    </source>
</evidence>
<reference evidence="1 2" key="1">
    <citation type="journal article" date="2020" name="Harmful Algae">
        <title>Molecular and morphological characterization of a novel dihydroanatoxin-a producing Microcoleus species (cyanobacteria) from the Russian River, California, USA.</title>
        <authorList>
            <person name="Conklin K.Y."/>
            <person name="Stancheva R."/>
            <person name="Otten T.G."/>
            <person name="Fadness R."/>
            <person name="Boyer G.L."/>
            <person name="Read B."/>
            <person name="Zhang X."/>
            <person name="Sheath R.G."/>
        </authorList>
    </citation>
    <scope>NUCLEOTIDE SEQUENCE [LARGE SCALE GENOMIC DNA]</scope>
    <source>
        <strain evidence="1 2">PTRS2</strain>
    </source>
</reference>
<dbReference type="RefSeq" id="WP_340523958.1">
    <property type="nucleotide sequence ID" value="NZ_JBBLXS010000168.1"/>
</dbReference>
<sequence length="215" mass="24607">MIQFDIGHYTDFKLPKNSDIPEQLQQTLHTVWDRKYRDLYERGGNSDVEEAFVEVMTAFGMPNDAISHQRYVYIAYGIALAAKPTIKHYFPEEHKADIVEGIISCWLKDGCEIPETWADTLFPNINKIGKYQATDEAYNIFYGLLQTLNTKTAYNAILDILYDAITGDAISGFAVAKRDMFNWWLIEVIPAAYCLKLPSNLYSGKWEFPPLSKLA</sequence>
<organism evidence="1 2">
    <name type="scientific">Microcoleus anatoxicus PTRS2</name>
    <dbReference type="NCBI Taxonomy" id="2705321"/>
    <lineage>
        <taxon>Bacteria</taxon>
        <taxon>Bacillati</taxon>
        <taxon>Cyanobacteriota</taxon>
        <taxon>Cyanophyceae</taxon>
        <taxon>Oscillatoriophycideae</taxon>
        <taxon>Oscillatoriales</taxon>
        <taxon>Microcoleaceae</taxon>
        <taxon>Microcoleus</taxon>
        <taxon>Microcoleus anatoxicus</taxon>
    </lineage>
</organism>
<comment type="caution">
    <text evidence="1">The sequence shown here is derived from an EMBL/GenBank/DDBJ whole genome shotgun (WGS) entry which is preliminary data.</text>
</comment>
<dbReference type="Proteomes" id="UP001384579">
    <property type="component" value="Unassembled WGS sequence"/>
</dbReference>
<protein>
    <submittedName>
        <fullName evidence="1">Uncharacterized protein</fullName>
    </submittedName>
</protein>
<name>A0ABU8YNM6_9CYAN</name>